<reference evidence="2" key="1">
    <citation type="submission" date="2022-07" db="EMBL/GenBank/DDBJ databases">
        <title>Taxonomy of Novel Oxalotrophic and Methylotrophic Bacteria.</title>
        <authorList>
            <person name="Sahin N."/>
            <person name="Tani A."/>
        </authorList>
    </citation>
    <scope>NUCLEOTIDE SEQUENCE</scope>
    <source>
        <strain evidence="2">Y10</strain>
    </source>
</reference>
<dbReference type="Pfam" id="PF10469">
    <property type="entry name" value="AKAP7_NLS"/>
    <property type="match status" value="1"/>
</dbReference>
<gene>
    <name evidence="2" type="ORF">Y10_21390</name>
</gene>
<name>A0ABQ5MK37_9FLAO</name>
<accession>A0ABQ5MK37</accession>
<dbReference type="RefSeq" id="WP_281765396.1">
    <property type="nucleotide sequence ID" value="NZ_BRVO01000002.1"/>
</dbReference>
<organism evidence="2 3">
    <name type="scientific">Neptunitalea lumnitzerae</name>
    <dbReference type="NCBI Taxonomy" id="2965509"/>
    <lineage>
        <taxon>Bacteria</taxon>
        <taxon>Pseudomonadati</taxon>
        <taxon>Bacteroidota</taxon>
        <taxon>Flavobacteriia</taxon>
        <taxon>Flavobacteriales</taxon>
        <taxon>Flavobacteriaceae</taxon>
        <taxon>Neptunitalea</taxon>
    </lineage>
</organism>
<dbReference type="SUPFAM" id="SSF55144">
    <property type="entry name" value="LigT-like"/>
    <property type="match status" value="1"/>
</dbReference>
<evidence type="ECO:0000313" key="2">
    <source>
        <dbReference type="EMBL" id="GLB49771.1"/>
    </source>
</evidence>
<keyword evidence="3" id="KW-1185">Reference proteome</keyword>
<evidence type="ECO:0000313" key="3">
    <source>
        <dbReference type="Proteomes" id="UP001143543"/>
    </source>
</evidence>
<dbReference type="InterPro" id="IPR019510">
    <property type="entry name" value="AKAP7-like_phosphoesterase"/>
</dbReference>
<dbReference type="Gene3D" id="3.90.1140.10">
    <property type="entry name" value="Cyclic phosphodiesterase"/>
    <property type="match status" value="1"/>
</dbReference>
<dbReference type="InterPro" id="IPR009097">
    <property type="entry name" value="Cyclic_Pdiesterase"/>
</dbReference>
<evidence type="ECO:0000259" key="1">
    <source>
        <dbReference type="Pfam" id="PF10469"/>
    </source>
</evidence>
<dbReference type="Proteomes" id="UP001143543">
    <property type="component" value="Unassembled WGS sequence"/>
</dbReference>
<protein>
    <recommendedName>
        <fullName evidence="1">A-kinase anchor protein 7-like phosphoesterase domain-containing protein</fullName>
    </recommendedName>
</protein>
<sequence length="242" mass="27991">MINTKTAKQGISVYQMNLKEHYSNLYYTSKEKIIKGLYKTDPLINTDNDTRFGITLVIRPDQQTKNAIQSFLSEIIPLEPHQYYYPNSDIHITLLSVISCYNGFSLDNITIEDYTSIIEEGLNGIRPFKISFKGITASDSCIIVQGFPDDNSLNLIRDQLRSQFKNVSIEQSIDKRYAIQTAHATVIRFRAPLTNTSKLITTLEKYRDHNFGTFTVNSIELVYNDWYQRKKFVKTLKTFNLD</sequence>
<dbReference type="EMBL" id="BRVO01000002">
    <property type="protein sequence ID" value="GLB49771.1"/>
    <property type="molecule type" value="Genomic_DNA"/>
</dbReference>
<comment type="caution">
    <text evidence="2">The sequence shown here is derived from an EMBL/GenBank/DDBJ whole genome shotgun (WGS) entry which is preliminary data.</text>
</comment>
<feature type="domain" description="A-kinase anchor protein 7-like phosphoesterase" evidence="1">
    <location>
        <begin position="72"/>
        <end position="239"/>
    </location>
</feature>
<proteinExistence type="predicted"/>